<organism evidence="1 2">
    <name type="scientific">Actinosynnema mirum (strain ATCC 29888 / DSM 43827 / JCM 3225 / NBRC 14064 / NCIMB 13271 / NRRL B-12336 / IMRU 3971 / 101)</name>
    <dbReference type="NCBI Taxonomy" id="446462"/>
    <lineage>
        <taxon>Bacteria</taxon>
        <taxon>Bacillati</taxon>
        <taxon>Actinomycetota</taxon>
        <taxon>Actinomycetes</taxon>
        <taxon>Pseudonocardiales</taxon>
        <taxon>Pseudonocardiaceae</taxon>
        <taxon>Actinosynnema</taxon>
    </lineage>
</organism>
<sequence length="44" mass="4509">MCGGEGVVSKQRGAFADYVLPLDLCPLCQVLTADPGTGDQGGLR</sequence>
<keyword evidence="2" id="KW-1185">Reference proteome</keyword>
<dbReference type="HOGENOM" id="CLU_3211357_0_0_11"/>
<gene>
    <name evidence="1" type="ordered locus">Amir_1168</name>
</gene>
<dbReference type="KEGG" id="ami:Amir_1168"/>
<dbReference type="Proteomes" id="UP000002213">
    <property type="component" value="Chromosome"/>
</dbReference>
<name>C6WQ67_ACTMD</name>
<accession>C6WQ67</accession>
<proteinExistence type="predicted"/>
<dbReference type="AlphaFoldDB" id="C6WQ67"/>
<evidence type="ECO:0000313" key="1">
    <source>
        <dbReference type="EMBL" id="ACU35123.1"/>
    </source>
</evidence>
<protein>
    <submittedName>
        <fullName evidence="1">Uncharacterized protein</fullName>
    </submittedName>
</protein>
<reference evidence="1 2" key="1">
    <citation type="journal article" date="2009" name="Stand. Genomic Sci.">
        <title>Complete genome sequence of Actinosynnema mirum type strain (101).</title>
        <authorList>
            <person name="Land M."/>
            <person name="Lapidus A."/>
            <person name="Mayilraj S."/>
            <person name="Chen F."/>
            <person name="Copeland A."/>
            <person name="Del Rio T.G."/>
            <person name="Nolan M."/>
            <person name="Lucas S."/>
            <person name="Tice H."/>
            <person name="Cheng J.F."/>
            <person name="Chertkov O."/>
            <person name="Bruce D."/>
            <person name="Goodwin L."/>
            <person name="Pitluck S."/>
            <person name="Rohde M."/>
            <person name="Goker M."/>
            <person name="Pati A."/>
            <person name="Ivanova N."/>
            <person name="Mavromatis K."/>
            <person name="Chen A."/>
            <person name="Palaniappan K."/>
            <person name="Hauser L."/>
            <person name="Chang Y.J."/>
            <person name="Jeffries C.C."/>
            <person name="Brettin T."/>
            <person name="Detter J.C."/>
            <person name="Han C."/>
            <person name="Chain P."/>
            <person name="Tindall B.J."/>
            <person name="Bristow J."/>
            <person name="Eisen J.A."/>
            <person name="Markowitz V."/>
            <person name="Hugenholtz P."/>
            <person name="Kyrpides N.C."/>
            <person name="Klenk H.P."/>
        </authorList>
    </citation>
    <scope>NUCLEOTIDE SEQUENCE [LARGE SCALE GENOMIC DNA]</scope>
    <source>
        <strain evidence="2">ATCC 29888 / DSM 43827 / JCM 3225 / NBRC 14064 / NCIMB 13271 / NRRL B-12336 / IMRU 3971 / 101</strain>
    </source>
</reference>
<evidence type="ECO:0000313" key="2">
    <source>
        <dbReference type="Proteomes" id="UP000002213"/>
    </source>
</evidence>
<dbReference type="STRING" id="446462.Amir_1168"/>
<dbReference type="EMBL" id="CP001630">
    <property type="protein sequence ID" value="ACU35123.1"/>
    <property type="molecule type" value="Genomic_DNA"/>
</dbReference>